<dbReference type="OrthoDB" id="6256750at2759"/>
<gene>
    <name evidence="2" type="ORF">MGAL_10B047887</name>
</gene>
<name>A0A8B6EI62_MYTGA</name>
<comment type="caution">
    <text evidence="2">The sequence shown here is derived from an EMBL/GenBank/DDBJ whole genome shotgun (WGS) entry which is preliminary data.</text>
</comment>
<organism evidence="2 3">
    <name type="scientific">Mytilus galloprovincialis</name>
    <name type="common">Mediterranean mussel</name>
    <dbReference type="NCBI Taxonomy" id="29158"/>
    <lineage>
        <taxon>Eukaryota</taxon>
        <taxon>Metazoa</taxon>
        <taxon>Spiralia</taxon>
        <taxon>Lophotrochozoa</taxon>
        <taxon>Mollusca</taxon>
        <taxon>Bivalvia</taxon>
        <taxon>Autobranchia</taxon>
        <taxon>Pteriomorphia</taxon>
        <taxon>Mytilida</taxon>
        <taxon>Mytiloidea</taxon>
        <taxon>Mytilidae</taxon>
        <taxon>Mytilinae</taxon>
        <taxon>Mytilus</taxon>
    </lineage>
</organism>
<proteinExistence type="predicted"/>
<protein>
    <submittedName>
        <fullName evidence="2">Uncharacterized protein</fullName>
    </submittedName>
</protein>
<evidence type="ECO:0000313" key="2">
    <source>
        <dbReference type="EMBL" id="VDI34230.1"/>
    </source>
</evidence>
<reference evidence="2" key="1">
    <citation type="submission" date="2018-11" db="EMBL/GenBank/DDBJ databases">
        <authorList>
            <person name="Alioto T."/>
            <person name="Alioto T."/>
        </authorList>
    </citation>
    <scope>NUCLEOTIDE SEQUENCE</scope>
</reference>
<dbReference type="Proteomes" id="UP000596742">
    <property type="component" value="Unassembled WGS sequence"/>
</dbReference>
<feature type="compositionally biased region" description="Polar residues" evidence="1">
    <location>
        <begin position="17"/>
        <end position="27"/>
    </location>
</feature>
<evidence type="ECO:0000256" key="1">
    <source>
        <dbReference type="SAM" id="MobiDB-lite"/>
    </source>
</evidence>
<dbReference type="EMBL" id="UYJE01005138">
    <property type="protein sequence ID" value="VDI34230.1"/>
    <property type="molecule type" value="Genomic_DNA"/>
</dbReference>
<feature type="region of interest" description="Disordered" evidence="1">
    <location>
        <begin position="121"/>
        <end position="140"/>
    </location>
</feature>
<evidence type="ECO:0000313" key="3">
    <source>
        <dbReference type="Proteomes" id="UP000596742"/>
    </source>
</evidence>
<dbReference type="AlphaFoldDB" id="A0A8B6EI62"/>
<accession>A0A8B6EI62</accession>
<keyword evidence="3" id="KW-1185">Reference proteome</keyword>
<feature type="region of interest" description="Disordered" evidence="1">
    <location>
        <begin position="1"/>
        <end position="27"/>
    </location>
</feature>
<sequence>MMNVKSEPVEVDDNVSETHQGEANTSCTSFDPKTIKCESIIELEEENKTKLQYRPCQQTAESNNESNTFEQDNVTFQLGGIRDGILDQMIQQQTPEQQLMIAEPESKAMGSNTENMTDLADDNKVKTSNHGDENTNDLHKQSNTQTNMLTSTLRTEVEMVIVGYTQTDSEKDSCSNKDKIQQSTTCQSCGLDTANAQNIDITVKVEGNNVVSSHEMSDIKE</sequence>